<dbReference type="EMBL" id="RWJN01000064">
    <property type="protein sequence ID" value="TCD68524.1"/>
    <property type="molecule type" value="Genomic_DNA"/>
</dbReference>
<feature type="region of interest" description="Disordered" evidence="1">
    <location>
        <begin position="458"/>
        <end position="480"/>
    </location>
</feature>
<keyword evidence="2" id="KW-0472">Membrane</keyword>
<evidence type="ECO:0000313" key="5">
    <source>
        <dbReference type="Proteomes" id="UP000292702"/>
    </source>
</evidence>
<keyword evidence="2" id="KW-1133">Transmembrane helix</keyword>
<evidence type="ECO:0000313" key="4">
    <source>
        <dbReference type="EMBL" id="TCD68524.1"/>
    </source>
</evidence>
<gene>
    <name evidence="4" type="ORF">EIP91_010580</name>
</gene>
<feature type="transmembrane region" description="Helical" evidence="2">
    <location>
        <begin position="331"/>
        <end position="348"/>
    </location>
</feature>
<keyword evidence="2" id="KW-0812">Transmembrane</keyword>
<comment type="caution">
    <text evidence="4">The sequence shown here is derived from an EMBL/GenBank/DDBJ whole genome shotgun (WGS) entry which is preliminary data.</text>
</comment>
<dbReference type="AlphaFoldDB" id="A0A4R0RZ90"/>
<dbReference type="Gene3D" id="1.20.1050.10">
    <property type="match status" value="1"/>
</dbReference>
<feature type="transmembrane region" description="Helical" evidence="2">
    <location>
        <begin position="234"/>
        <end position="258"/>
    </location>
</feature>
<dbReference type="InterPro" id="IPR054416">
    <property type="entry name" value="GST_UstS-like_C"/>
</dbReference>
<evidence type="ECO:0000259" key="3">
    <source>
        <dbReference type="PROSITE" id="PS50404"/>
    </source>
</evidence>
<dbReference type="InterPro" id="IPR004045">
    <property type="entry name" value="Glutathione_S-Trfase_N"/>
</dbReference>
<dbReference type="Proteomes" id="UP000292702">
    <property type="component" value="Unassembled WGS sequence"/>
</dbReference>
<evidence type="ECO:0000256" key="2">
    <source>
        <dbReference type="SAM" id="Phobius"/>
    </source>
</evidence>
<proteinExistence type="predicted"/>
<dbReference type="InterPro" id="IPR036249">
    <property type="entry name" value="Thioredoxin-like_sf"/>
</dbReference>
<accession>A0A4R0RZ90</accession>
<dbReference type="OrthoDB" id="4951845at2759"/>
<reference evidence="4 5" key="1">
    <citation type="submission" date="2018-11" db="EMBL/GenBank/DDBJ databases">
        <title>Genome assembly of Steccherinum ochraceum LE-BIN_3174, the white-rot fungus of the Steccherinaceae family (The Residual Polyporoid clade, Polyporales, Basidiomycota).</title>
        <authorList>
            <person name="Fedorova T.V."/>
            <person name="Glazunova O.A."/>
            <person name="Landesman E.O."/>
            <person name="Moiseenko K.V."/>
            <person name="Psurtseva N.V."/>
            <person name="Savinova O.S."/>
            <person name="Shakhova N.V."/>
            <person name="Tyazhelova T.V."/>
            <person name="Vasina D.V."/>
        </authorList>
    </citation>
    <scope>NUCLEOTIDE SEQUENCE [LARGE SCALE GENOMIC DNA]</scope>
    <source>
        <strain evidence="4 5">LE-BIN_3174</strain>
    </source>
</reference>
<dbReference type="Gene3D" id="3.40.30.10">
    <property type="entry name" value="Glutaredoxin"/>
    <property type="match status" value="1"/>
</dbReference>
<evidence type="ECO:0000256" key="1">
    <source>
        <dbReference type="SAM" id="MobiDB-lite"/>
    </source>
</evidence>
<sequence>MKDIIFYDIPGKTDESIAWSPNTWSVRYSLNYKGLKYKTEWIEYPDIEDLCKRLGTSATEVKSDGITPHYTLPVIFDPNTNKAIADSLAIADYLDETYTSPEHPRLIPEGSRGLHTVYRDVLAETMWMPLAHVVILATCENLNPRNYAYFRLTREEMFGKKLEDVAPEDTEEGEQRWKDLEAAMTRIAKWFEPTAEKPFLGGDVPCFADAQLAGRLEWARKVLGVGAFSTLRIWAIWGHALGPTLCILLINVVAIAMFTTGTLTKISYIKDGTTKYCVQKLLLPPVLARRINDLLVLILTWIKTADAWRDISQVKGSRPCLSLLLLRDGTLYFGTLLATNIVMMVFLWDHGHSYFPGNGYFYLIQHAVSANLIARFILDLRSAYEPESHLVHSRDGLPSMRFAPAHSPDDTSAVLVRVGVSTWLSSAADDADDGRNEGHGDVTEPFRVEPAEEMSVAEAGSSTAVSTVSDHTQIRSTDVGSSRSTIEVVVGGSCMAGPSNRA</sequence>
<dbReference type="SUPFAM" id="SSF52833">
    <property type="entry name" value="Thioredoxin-like"/>
    <property type="match status" value="1"/>
</dbReference>
<feature type="compositionally biased region" description="Polar residues" evidence="1">
    <location>
        <begin position="460"/>
        <end position="480"/>
    </location>
</feature>
<name>A0A4R0RZ90_9APHY</name>
<organism evidence="4 5">
    <name type="scientific">Steccherinum ochraceum</name>
    <dbReference type="NCBI Taxonomy" id="92696"/>
    <lineage>
        <taxon>Eukaryota</taxon>
        <taxon>Fungi</taxon>
        <taxon>Dikarya</taxon>
        <taxon>Basidiomycota</taxon>
        <taxon>Agaricomycotina</taxon>
        <taxon>Agaricomycetes</taxon>
        <taxon>Polyporales</taxon>
        <taxon>Steccherinaceae</taxon>
        <taxon>Steccherinum</taxon>
    </lineage>
</organism>
<dbReference type="STRING" id="92696.A0A4R0RZ90"/>
<dbReference type="PROSITE" id="PS50404">
    <property type="entry name" value="GST_NTER"/>
    <property type="match status" value="1"/>
</dbReference>
<dbReference type="Pfam" id="PF13409">
    <property type="entry name" value="GST_N_2"/>
    <property type="match status" value="1"/>
</dbReference>
<feature type="domain" description="GST N-terminal" evidence="3">
    <location>
        <begin position="10"/>
        <end position="102"/>
    </location>
</feature>
<protein>
    <recommendedName>
        <fullName evidence="3">GST N-terminal domain-containing protein</fullName>
    </recommendedName>
</protein>
<dbReference type="Pfam" id="PF22041">
    <property type="entry name" value="GST_C_7"/>
    <property type="match status" value="1"/>
</dbReference>
<keyword evidence="5" id="KW-1185">Reference proteome</keyword>